<protein>
    <submittedName>
        <fullName evidence="1">Transcriptional regulator</fullName>
    </submittedName>
</protein>
<proteinExistence type="predicted"/>
<reference evidence="1 2" key="1">
    <citation type="submission" date="2023-03" db="EMBL/GenBank/DDBJ databases">
        <title>Draft assemblies of triclosan tolerant bacteria isolated from returned activated sludge.</title>
        <authorList>
            <person name="Van Hamelsveld S."/>
        </authorList>
    </citation>
    <scope>NUCLEOTIDE SEQUENCE [LARGE SCALE GENOMIC DNA]</scope>
    <source>
        <strain evidence="1 2">GW210010_S58</strain>
    </source>
</reference>
<comment type="caution">
    <text evidence="1">The sequence shown here is derived from an EMBL/GenBank/DDBJ whole genome shotgun (WGS) entry which is preliminary data.</text>
</comment>
<evidence type="ECO:0000313" key="2">
    <source>
        <dbReference type="Proteomes" id="UP001216674"/>
    </source>
</evidence>
<evidence type="ECO:0000313" key="1">
    <source>
        <dbReference type="EMBL" id="MDF3838443.1"/>
    </source>
</evidence>
<keyword evidence="2" id="KW-1185">Reference proteome</keyword>
<gene>
    <name evidence="1" type="ORF">P3W85_36750</name>
</gene>
<accession>A0ABT6B0Z8</accession>
<dbReference type="EMBL" id="JARJLM010000593">
    <property type="protein sequence ID" value="MDF3838443.1"/>
    <property type="molecule type" value="Genomic_DNA"/>
</dbReference>
<dbReference type="Proteomes" id="UP001216674">
    <property type="component" value="Unassembled WGS sequence"/>
</dbReference>
<organism evidence="1 2">
    <name type="scientific">Cupriavidus basilensis</name>
    <dbReference type="NCBI Taxonomy" id="68895"/>
    <lineage>
        <taxon>Bacteria</taxon>
        <taxon>Pseudomonadati</taxon>
        <taxon>Pseudomonadota</taxon>
        <taxon>Betaproteobacteria</taxon>
        <taxon>Burkholderiales</taxon>
        <taxon>Burkholderiaceae</taxon>
        <taxon>Cupriavidus</taxon>
    </lineage>
</organism>
<sequence>MTQTRISAPGRAELDLAFTSFIGMDGGNPNAALWVCDVAPLFSCMPSLRALRPEKQPGSWNAAFRRANAHFFQQWQTHYRIARVIASAYASTLAPAHSPIDATEYFYHYLYAPHGWEFKLNLFPFPENPRPNRPWNEAFEEDSVLRSKSAYLHLCRDGGRFRFISKLRHLHQPRIILCLGQRHRYDYLRAFGFEGIDGIEEILQPADMPQSLYVFEHERTALVLSPSLGGPKGLSSNVLLDALGAYLARRLDASDFPPHPGARLTAFSLSASQ</sequence>
<name>A0ABT6B0Z8_9BURK</name>
<dbReference type="RefSeq" id="WP_276268398.1">
    <property type="nucleotide sequence ID" value="NZ_JARJLM010000593.1"/>
</dbReference>